<dbReference type="InterPro" id="IPR021514">
    <property type="entry name" value="DUF3176"/>
</dbReference>
<sequence length="141" mass="15736">MPHLHSRASTADFRKPRALSALSTLSTEIPRLWSQGWTAEICSCAFAVLSTISLAVMLWEHEGKALPEKQRSIAMNSIIAMFALLIRASIGVVLAEGTSQSKWQWYQRPRQLADMERFDAASRGALGSIMLLCRLPHKRLS</sequence>
<dbReference type="OrthoDB" id="5376804at2759"/>
<keyword evidence="3" id="KW-1185">Reference proteome</keyword>
<reference evidence="2" key="1">
    <citation type="journal article" date="2020" name="Stud. Mycol.">
        <title>101 Dothideomycetes genomes: a test case for predicting lifestyles and emergence of pathogens.</title>
        <authorList>
            <person name="Haridas S."/>
            <person name="Albert R."/>
            <person name="Binder M."/>
            <person name="Bloem J."/>
            <person name="Labutti K."/>
            <person name="Salamov A."/>
            <person name="Andreopoulos B."/>
            <person name="Baker S."/>
            <person name="Barry K."/>
            <person name="Bills G."/>
            <person name="Bluhm B."/>
            <person name="Cannon C."/>
            <person name="Castanera R."/>
            <person name="Culley D."/>
            <person name="Daum C."/>
            <person name="Ezra D."/>
            <person name="Gonzalez J."/>
            <person name="Henrissat B."/>
            <person name="Kuo A."/>
            <person name="Liang C."/>
            <person name="Lipzen A."/>
            <person name="Lutzoni F."/>
            <person name="Magnuson J."/>
            <person name="Mondo S."/>
            <person name="Nolan M."/>
            <person name="Ohm R."/>
            <person name="Pangilinan J."/>
            <person name="Park H.-J."/>
            <person name="Ramirez L."/>
            <person name="Alfaro M."/>
            <person name="Sun H."/>
            <person name="Tritt A."/>
            <person name="Yoshinaga Y."/>
            <person name="Zwiers L.-H."/>
            <person name="Turgeon B."/>
            <person name="Goodwin S."/>
            <person name="Spatafora J."/>
            <person name="Crous P."/>
            <person name="Grigoriev I."/>
        </authorList>
    </citation>
    <scope>NUCLEOTIDE SEQUENCE</scope>
    <source>
        <strain evidence="2">CBS 113818</strain>
    </source>
</reference>
<evidence type="ECO:0000256" key="1">
    <source>
        <dbReference type="SAM" id="Phobius"/>
    </source>
</evidence>
<keyword evidence="1" id="KW-1133">Transmembrane helix</keyword>
<dbReference type="EMBL" id="MU006219">
    <property type="protein sequence ID" value="KAF2830931.1"/>
    <property type="molecule type" value="Genomic_DNA"/>
</dbReference>
<dbReference type="AlphaFoldDB" id="A0A6A7AC92"/>
<gene>
    <name evidence="2" type="ORF">CC86DRAFT_283595</name>
</gene>
<dbReference type="Pfam" id="PF11374">
    <property type="entry name" value="DUF3176"/>
    <property type="match status" value="1"/>
</dbReference>
<dbReference type="Proteomes" id="UP000799424">
    <property type="component" value="Unassembled WGS sequence"/>
</dbReference>
<evidence type="ECO:0000313" key="2">
    <source>
        <dbReference type="EMBL" id="KAF2830931.1"/>
    </source>
</evidence>
<name>A0A6A7AC92_9PLEO</name>
<evidence type="ECO:0000313" key="3">
    <source>
        <dbReference type="Proteomes" id="UP000799424"/>
    </source>
</evidence>
<dbReference type="PANTHER" id="PTHR35394:SF5">
    <property type="entry name" value="DUF3176 DOMAIN-CONTAINING PROTEIN"/>
    <property type="match status" value="1"/>
</dbReference>
<keyword evidence="1" id="KW-0812">Transmembrane</keyword>
<protein>
    <submittedName>
        <fullName evidence="2">Uncharacterized protein</fullName>
    </submittedName>
</protein>
<feature type="transmembrane region" description="Helical" evidence="1">
    <location>
        <begin position="37"/>
        <end position="61"/>
    </location>
</feature>
<organism evidence="2 3">
    <name type="scientific">Ophiobolus disseminans</name>
    <dbReference type="NCBI Taxonomy" id="1469910"/>
    <lineage>
        <taxon>Eukaryota</taxon>
        <taxon>Fungi</taxon>
        <taxon>Dikarya</taxon>
        <taxon>Ascomycota</taxon>
        <taxon>Pezizomycotina</taxon>
        <taxon>Dothideomycetes</taxon>
        <taxon>Pleosporomycetidae</taxon>
        <taxon>Pleosporales</taxon>
        <taxon>Pleosporineae</taxon>
        <taxon>Phaeosphaeriaceae</taxon>
        <taxon>Ophiobolus</taxon>
    </lineage>
</organism>
<proteinExistence type="predicted"/>
<accession>A0A6A7AC92</accession>
<keyword evidence="1" id="KW-0472">Membrane</keyword>
<dbReference type="PANTHER" id="PTHR35394">
    <property type="entry name" value="DUF3176 DOMAIN-CONTAINING PROTEIN"/>
    <property type="match status" value="1"/>
</dbReference>
<feature type="transmembrane region" description="Helical" evidence="1">
    <location>
        <begin position="73"/>
        <end position="95"/>
    </location>
</feature>